<evidence type="ECO:0000313" key="1">
    <source>
        <dbReference type="EMBL" id="KAG5584753.1"/>
    </source>
</evidence>
<gene>
    <name evidence="1" type="ORF">H5410_045187</name>
</gene>
<name>A0A9J5X8U9_SOLCO</name>
<dbReference type="Proteomes" id="UP000824120">
    <property type="component" value="Chromosome 9"/>
</dbReference>
<keyword evidence="2" id="KW-1185">Reference proteome</keyword>
<organism evidence="1 2">
    <name type="scientific">Solanum commersonii</name>
    <name type="common">Commerson's wild potato</name>
    <name type="synonym">Commerson's nightshade</name>
    <dbReference type="NCBI Taxonomy" id="4109"/>
    <lineage>
        <taxon>Eukaryota</taxon>
        <taxon>Viridiplantae</taxon>
        <taxon>Streptophyta</taxon>
        <taxon>Embryophyta</taxon>
        <taxon>Tracheophyta</taxon>
        <taxon>Spermatophyta</taxon>
        <taxon>Magnoliopsida</taxon>
        <taxon>eudicotyledons</taxon>
        <taxon>Gunneridae</taxon>
        <taxon>Pentapetalae</taxon>
        <taxon>asterids</taxon>
        <taxon>lamiids</taxon>
        <taxon>Solanales</taxon>
        <taxon>Solanaceae</taxon>
        <taxon>Solanoideae</taxon>
        <taxon>Solaneae</taxon>
        <taxon>Solanum</taxon>
    </lineage>
</organism>
<protein>
    <submittedName>
        <fullName evidence="1">Uncharacterized protein</fullName>
    </submittedName>
</protein>
<feature type="non-terminal residue" evidence="1">
    <location>
        <position position="1"/>
    </location>
</feature>
<evidence type="ECO:0000313" key="2">
    <source>
        <dbReference type="Proteomes" id="UP000824120"/>
    </source>
</evidence>
<proteinExistence type="predicted"/>
<accession>A0A9J5X8U9</accession>
<comment type="caution">
    <text evidence="1">The sequence shown here is derived from an EMBL/GenBank/DDBJ whole genome shotgun (WGS) entry which is preliminary data.</text>
</comment>
<sequence length="80" mass="8324">MFKSFFSIGTPASIHLGVVSGIRGSRHPFRSSRVVAIAKLGMVLNPSTFNRLSNRIGGPYTSGAGTMVCAGADTISPVRG</sequence>
<reference evidence="1 2" key="1">
    <citation type="submission" date="2020-09" db="EMBL/GenBank/DDBJ databases">
        <title>De no assembly of potato wild relative species, Solanum commersonii.</title>
        <authorList>
            <person name="Cho K."/>
        </authorList>
    </citation>
    <scope>NUCLEOTIDE SEQUENCE [LARGE SCALE GENOMIC DNA]</scope>
    <source>
        <strain evidence="1">LZ3.2</strain>
        <tissue evidence="1">Leaf</tissue>
    </source>
</reference>
<dbReference type="AlphaFoldDB" id="A0A9J5X8U9"/>
<dbReference type="EMBL" id="JACXVP010000009">
    <property type="protein sequence ID" value="KAG5584753.1"/>
    <property type="molecule type" value="Genomic_DNA"/>
</dbReference>